<dbReference type="SUPFAM" id="SSF48264">
    <property type="entry name" value="Cytochrome P450"/>
    <property type="match status" value="1"/>
</dbReference>
<dbReference type="InterPro" id="IPR002401">
    <property type="entry name" value="Cyt_P450_E_grp-I"/>
</dbReference>
<dbReference type="PANTHER" id="PTHR24291">
    <property type="entry name" value="CYTOCHROME P450 FAMILY 4"/>
    <property type="match status" value="1"/>
</dbReference>
<dbReference type="PROSITE" id="PS00086">
    <property type="entry name" value="CYTOCHROME_P450"/>
    <property type="match status" value="1"/>
</dbReference>
<proteinExistence type="inferred from homology"/>
<dbReference type="Gene3D" id="1.10.630.10">
    <property type="entry name" value="Cytochrome P450"/>
    <property type="match status" value="1"/>
</dbReference>
<gene>
    <name evidence="9" type="ORF">INT45_012146</name>
</gene>
<dbReference type="InterPro" id="IPR017972">
    <property type="entry name" value="Cyt_P450_CS"/>
</dbReference>
<keyword evidence="6 8" id="KW-0503">Monooxygenase</keyword>
<protein>
    <recommendedName>
        <fullName evidence="11">Cytochrome P450</fullName>
    </recommendedName>
</protein>
<accession>A0A8H7S8L8</accession>
<keyword evidence="5 7" id="KW-0408">Iron</keyword>
<sequence length="493" mass="56210">MLPPPQLRHLPRAGLFEYLSSVIKRRPNDQIYKEITYPLAAQTDHGLYTAFSMASGRWLAFATRPESVKKLLLKTDLFPKPAVSNVKKETLFGKFIMGPNIIFLPHGPQWKSQRSILNPAFHRSMPVKLFGELTQKLFAELDKEIDLGSVDVPDIMTRWTLDAIGIAGFDFDFNAIAEKDNEWVNRYHLIIRSSLHPLFLLLPFLEGPYWRSLFPKRKQLHYELDLFLEKMQEIITHKRNLLENSKNTSSSTINKKINEKDLLTLMLEAAKEENGILTDEEIKSNLCGFFLAGHDTTANALSFAMYNLATHPDVQQKAREEAIKVLGDHPKDVFPTLEQIKEMPYIQMVIKETLRRNGVVQNIVSREAAEDTELGGCVIPKGVHVTMDMIALHRNPLIWEDPDLFKPERFAPGGEAEKAAKKNGMSWVPFSNGARMCIGVNFSLNEQRVFLPMLLRKYELTLPDDSIHKDGLITSGMGLQKASDLKINLKKRY</sequence>
<comment type="cofactor">
    <cofactor evidence="7">
        <name>heme</name>
        <dbReference type="ChEBI" id="CHEBI:30413"/>
    </cofactor>
</comment>
<dbReference type="AlphaFoldDB" id="A0A8H7S8L8"/>
<evidence type="ECO:0000256" key="3">
    <source>
        <dbReference type="ARBA" id="ARBA00022723"/>
    </source>
</evidence>
<comment type="caution">
    <text evidence="9">The sequence shown here is derived from an EMBL/GenBank/DDBJ whole genome shotgun (WGS) entry which is preliminary data.</text>
</comment>
<keyword evidence="10" id="KW-1185">Reference proteome</keyword>
<dbReference type="GO" id="GO:0020037">
    <property type="term" value="F:heme binding"/>
    <property type="evidence" value="ECO:0007669"/>
    <property type="project" value="InterPro"/>
</dbReference>
<dbReference type="InterPro" id="IPR001128">
    <property type="entry name" value="Cyt_P450"/>
</dbReference>
<evidence type="ECO:0000256" key="1">
    <source>
        <dbReference type="ARBA" id="ARBA00010617"/>
    </source>
</evidence>
<dbReference type="GO" id="GO:0005506">
    <property type="term" value="F:iron ion binding"/>
    <property type="evidence" value="ECO:0007669"/>
    <property type="project" value="InterPro"/>
</dbReference>
<dbReference type="InterPro" id="IPR036396">
    <property type="entry name" value="Cyt_P450_sf"/>
</dbReference>
<dbReference type="GO" id="GO:0016705">
    <property type="term" value="F:oxidoreductase activity, acting on paired donors, with incorporation or reduction of molecular oxygen"/>
    <property type="evidence" value="ECO:0007669"/>
    <property type="project" value="InterPro"/>
</dbReference>
<evidence type="ECO:0008006" key="11">
    <source>
        <dbReference type="Google" id="ProtNLM"/>
    </source>
</evidence>
<organism evidence="9 10">
    <name type="scientific">Circinella minor</name>
    <dbReference type="NCBI Taxonomy" id="1195481"/>
    <lineage>
        <taxon>Eukaryota</taxon>
        <taxon>Fungi</taxon>
        <taxon>Fungi incertae sedis</taxon>
        <taxon>Mucoromycota</taxon>
        <taxon>Mucoromycotina</taxon>
        <taxon>Mucoromycetes</taxon>
        <taxon>Mucorales</taxon>
        <taxon>Lichtheimiaceae</taxon>
        <taxon>Circinella</taxon>
    </lineage>
</organism>
<evidence type="ECO:0000256" key="8">
    <source>
        <dbReference type="RuleBase" id="RU000461"/>
    </source>
</evidence>
<keyword evidence="3 7" id="KW-0479">Metal-binding</keyword>
<dbReference type="OrthoDB" id="1470350at2759"/>
<reference evidence="9 10" key="1">
    <citation type="submission" date="2020-12" db="EMBL/GenBank/DDBJ databases">
        <title>Metabolic potential, ecology and presence of endohyphal bacteria is reflected in genomic diversity of Mucoromycotina.</title>
        <authorList>
            <person name="Muszewska A."/>
            <person name="Okrasinska A."/>
            <person name="Steczkiewicz K."/>
            <person name="Drgas O."/>
            <person name="Orlowska M."/>
            <person name="Perlinska-Lenart U."/>
            <person name="Aleksandrzak-Piekarczyk T."/>
            <person name="Szatraj K."/>
            <person name="Zielenkiewicz U."/>
            <person name="Pilsyk S."/>
            <person name="Malc E."/>
            <person name="Mieczkowski P."/>
            <person name="Kruszewska J.S."/>
            <person name="Biernat P."/>
            <person name="Pawlowska J."/>
        </authorList>
    </citation>
    <scope>NUCLEOTIDE SEQUENCE [LARGE SCALE GENOMIC DNA]</scope>
    <source>
        <strain evidence="9 10">CBS 142.35</strain>
    </source>
</reference>
<dbReference type="InterPro" id="IPR050196">
    <property type="entry name" value="Cytochrome_P450_Monoox"/>
</dbReference>
<dbReference type="GO" id="GO:0004497">
    <property type="term" value="F:monooxygenase activity"/>
    <property type="evidence" value="ECO:0007669"/>
    <property type="project" value="UniProtKB-KW"/>
</dbReference>
<evidence type="ECO:0000256" key="6">
    <source>
        <dbReference type="ARBA" id="ARBA00023033"/>
    </source>
</evidence>
<dbReference type="EMBL" id="JAEPRB010000025">
    <property type="protein sequence ID" value="KAG2225674.1"/>
    <property type="molecule type" value="Genomic_DNA"/>
</dbReference>
<keyword evidence="4 8" id="KW-0560">Oxidoreductase</keyword>
<dbReference type="PANTHER" id="PTHR24291:SF50">
    <property type="entry name" value="BIFUNCTIONAL ALBAFLAVENONE MONOOXYGENASE_TERPENE SYNTHASE"/>
    <property type="match status" value="1"/>
</dbReference>
<feature type="binding site" description="axial binding residue" evidence="7">
    <location>
        <position position="437"/>
    </location>
    <ligand>
        <name>heme</name>
        <dbReference type="ChEBI" id="CHEBI:30413"/>
    </ligand>
    <ligandPart>
        <name>Fe</name>
        <dbReference type="ChEBI" id="CHEBI:18248"/>
    </ligandPart>
</feature>
<dbReference type="PRINTS" id="PR00463">
    <property type="entry name" value="EP450I"/>
</dbReference>
<evidence type="ECO:0000313" key="10">
    <source>
        <dbReference type="Proteomes" id="UP000646827"/>
    </source>
</evidence>
<evidence type="ECO:0000256" key="4">
    <source>
        <dbReference type="ARBA" id="ARBA00023002"/>
    </source>
</evidence>
<dbReference type="Pfam" id="PF00067">
    <property type="entry name" value="p450"/>
    <property type="match status" value="1"/>
</dbReference>
<evidence type="ECO:0000256" key="5">
    <source>
        <dbReference type="ARBA" id="ARBA00023004"/>
    </source>
</evidence>
<comment type="similarity">
    <text evidence="1 8">Belongs to the cytochrome P450 family.</text>
</comment>
<evidence type="ECO:0000313" key="9">
    <source>
        <dbReference type="EMBL" id="KAG2225674.1"/>
    </source>
</evidence>
<dbReference type="PRINTS" id="PR00385">
    <property type="entry name" value="P450"/>
</dbReference>
<evidence type="ECO:0000256" key="2">
    <source>
        <dbReference type="ARBA" id="ARBA00022617"/>
    </source>
</evidence>
<dbReference type="Proteomes" id="UP000646827">
    <property type="component" value="Unassembled WGS sequence"/>
</dbReference>
<name>A0A8H7S8L8_9FUNG</name>
<keyword evidence="2 7" id="KW-0349">Heme</keyword>
<evidence type="ECO:0000256" key="7">
    <source>
        <dbReference type="PIRSR" id="PIRSR602401-1"/>
    </source>
</evidence>